<dbReference type="CDD" id="cd10451">
    <property type="entry name" value="GIY-YIG_LuxR_like"/>
    <property type="match status" value="1"/>
</dbReference>
<comment type="caution">
    <text evidence="1">The sequence shown here is derived from an EMBL/GenBank/DDBJ whole genome shotgun (WGS) entry which is preliminary data.</text>
</comment>
<dbReference type="Gene3D" id="3.40.1440.10">
    <property type="entry name" value="GIY-YIG endonuclease"/>
    <property type="match status" value="1"/>
</dbReference>
<name>A0A2N1PRV0_9BACT</name>
<proteinExistence type="predicted"/>
<dbReference type="AlphaFoldDB" id="A0A2N1PRV0"/>
<accession>A0A2N1PRV0</accession>
<organism evidence="1 2">
    <name type="scientific">Candidatus Wallbacteria bacterium HGW-Wallbacteria-1</name>
    <dbReference type="NCBI Taxonomy" id="2013854"/>
    <lineage>
        <taxon>Bacteria</taxon>
        <taxon>Candidatus Walliibacteriota</taxon>
    </lineage>
</organism>
<reference evidence="1 2" key="1">
    <citation type="journal article" date="2017" name="ISME J.">
        <title>Potential for microbial H2 and metal transformations associated with novel bacteria and archaea in deep terrestrial subsurface sediments.</title>
        <authorList>
            <person name="Hernsdorf A.W."/>
            <person name="Amano Y."/>
            <person name="Miyakawa K."/>
            <person name="Ise K."/>
            <person name="Suzuki Y."/>
            <person name="Anantharaman K."/>
            <person name="Probst A."/>
            <person name="Burstein D."/>
            <person name="Thomas B.C."/>
            <person name="Banfield J.F."/>
        </authorList>
    </citation>
    <scope>NUCLEOTIDE SEQUENCE [LARGE SCALE GENOMIC DNA]</scope>
    <source>
        <strain evidence="1">HGW-Wallbacteria-1</strain>
    </source>
</reference>
<protein>
    <recommendedName>
        <fullName evidence="3">GIY-YIG domain-containing protein</fullName>
    </recommendedName>
</protein>
<dbReference type="SUPFAM" id="SSF82771">
    <property type="entry name" value="GIY-YIG endonuclease"/>
    <property type="match status" value="1"/>
</dbReference>
<sequence length="138" mass="15839">MIDKKKARQEYKMSAREAGIYGIRNIRNGRVFVSTSLDLEKVFNGQLFQLKLGSHKNSDLQKDFNLLGEEAFSFEILEKIELNALGVKNDNPDRTSDEDIMISDSSQAMNPLQIRNKLKDLEKVWKERLKPTDASGYN</sequence>
<evidence type="ECO:0000313" key="2">
    <source>
        <dbReference type="Proteomes" id="UP000233256"/>
    </source>
</evidence>
<dbReference type="InterPro" id="IPR035901">
    <property type="entry name" value="GIY-YIG_endonuc_sf"/>
</dbReference>
<dbReference type="Proteomes" id="UP000233256">
    <property type="component" value="Unassembled WGS sequence"/>
</dbReference>
<gene>
    <name evidence="1" type="ORF">CVV64_04635</name>
</gene>
<dbReference type="EMBL" id="PGXC01000003">
    <property type="protein sequence ID" value="PKK91059.1"/>
    <property type="molecule type" value="Genomic_DNA"/>
</dbReference>
<evidence type="ECO:0000313" key="1">
    <source>
        <dbReference type="EMBL" id="PKK91059.1"/>
    </source>
</evidence>
<evidence type="ECO:0008006" key="3">
    <source>
        <dbReference type="Google" id="ProtNLM"/>
    </source>
</evidence>